<sequence>MSIQTQFQTNPDHQHRQERIGAAHRGRKGDDRIRQLQPEEAHQQQDQVGIEQRRKEHELEEAAQGRFLRFIRNRTGPTIADSGRSEGIADIEKGCENDRLRAHQSGDIWHRKGPDIVAAEVDDSESLRYAAFPLIHQIAGDLQDQVSDEANRGQKQQVVGDVERVETSDQRARQRDPQNDFRKFRKILGVYPSDPFDDVADHDDQNQ</sequence>
<evidence type="ECO:0000256" key="1">
    <source>
        <dbReference type="SAM" id="MobiDB-lite"/>
    </source>
</evidence>
<proteinExistence type="predicted"/>
<reference evidence="2" key="1">
    <citation type="submission" date="2019-08" db="EMBL/GenBank/DDBJ databases">
        <authorList>
            <person name="Kucharzyk K."/>
            <person name="Murdoch R.W."/>
            <person name="Higgins S."/>
            <person name="Loffler F."/>
        </authorList>
    </citation>
    <scope>NUCLEOTIDE SEQUENCE</scope>
</reference>
<accession>A0A645FUC5</accession>
<feature type="region of interest" description="Disordered" evidence="1">
    <location>
        <begin position="148"/>
        <end position="184"/>
    </location>
</feature>
<protein>
    <submittedName>
        <fullName evidence="2">Uncharacterized protein</fullName>
    </submittedName>
</protein>
<dbReference type="AlphaFoldDB" id="A0A645FUC5"/>
<comment type="caution">
    <text evidence="2">The sequence shown here is derived from an EMBL/GenBank/DDBJ whole genome shotgun (WGS) entry which is preliminary data.</text>
</comment>
<feature type="compositionally biased region" description="Basic and acidic residues" evidence="1">
    <location>
        <begin position="12"/>
        <end position="21"/>
    </location>
</feature>
<feature type="region of interest" description="Disordered" evidence="1">
    <location>
        <begin position="1"/>
        <end position="57"/>
    </location>
</feature>
<feature type="compositionally biased region" description="Polar residues" evidence="1">
    <location>
        <begin position="1"/>
        <end position="11"/>
    </location>
</feature>
<evidence type="ECO:0000313" key="2">
    <source>
        <dbReference type="EMBL" id="MPN18091.1"/>
    </source>
</evidence>
<organism evidence="2">
    <name type="scientific">bioreactor metagenome</name>
    <dbReference type="NCBI Taxonomy" id="1076179"/>
    <lineage>
        <taxon>unclassified sequences</taxon>
        <taxon>metagenomes</taxon>
        <taxon>ecological metagenomes</taxon>
    </lineage>
</organism>
<name>A0A645FUC5_9ZZZZ</name>
<gene>
    <name evidence="2" type="ORF">SDC9_165449</name>
</gene>
<feature type="compositionally biased region" description="Basic and acidic residues" evidence="1">
    <location>
        <begin position="161"/>
        <end position="182"/>
    </location>
</feature>
<dbReference type="EMBL" id="VSSQ01065346">
    <property type="protein sequence ID" value="MPN18091.1"/>
    <property type="molecule type" value="Genomic_DNA"/>
</dbReference>
<feature type="compositionally biased region" description="Basic and acidic residues" evidence="1">
    <location>
        <begin position="28"/>
        <end position="43"/>
    </location>
</feature>